<reference evidence="3" key="2">
    <citation type="journal article" date="2017" name="Sci. Adv.">
        <title>A tail of two voltages: Proteomic comparison of the three electric organs of the electric eel.</title>
        <authorList>
            <person name="Traeger L.L."/>
            <person name="Sabat G."/>
            <person name="Barrett-Wilt G.A."/>
            <person name="Wells G.B."/>
            <person name="Sussman M.R."/>
        </authorList>
    </citation>
    <scope>NUCLEOTIDE SEQUENCE [LARGE SCALE GENOMIC DNA]</scope>
</reference>
<proteinExistence type="predicted"/>
<reference evidence="2" key="3">
    <citation type="submission" date="2020-05" db="EMBL/GenBank/DDBJ databases">
        <title>Electrophorus electricus (electric eel) genome, fEleEle1, primary haplotype.</title>
        <authorList>
            <person name="Myers G."/>
            <person name="Meyer A."/>
            <person name="Fedrigo O."/>
            <person name="Formenti G."/>
            <person name="Rhie A."/>
            <person name="Tracey A."/>
            <person name="Sims Y."/>
            <person name="Jarvis E.D."/>
        </authorList>
    </citation>
    <scope>NUCLEOTIDE SEQUENCE [LARGE SCALE GENOMIC DNA]</scope>
</reference>
<dbReference type="Ensembl" id="ENSEEET00000015065.2">
    <property type="protein sequence ID" value="ENSEEEP00000014888.1"/>
    <property type="gene ID" value="ENSEEEG00000007411.2"/>
</dbReference>
<evidence type="ECO:0000256" key="1">
    <source>
        <dbReference type="SAM" id="MobiDB-lite"/>
    </source>
</evidence>
<dbReference type="Proteomes" id="UP000314983">
    <property type="component" value="Chromosome 3"/>
</dbReference>
<keyword evidence="3" id="KW-1185">Reference proteome</keyword>
<name>A0A4W4EUG8_ELEEL</name>
<evidence type="ECO:0000313" key="3">
    <source>
        <dbReference type="Proteomes" id="UP000314983"/>
    </source>
</evidence>
<reference evidence="2" key="5">
    <citation type="submission" date="2025-09" db="UniProtKB">
        <authorList>
            <consortium name="Ensembl"/>
        </authorList>
    </citation>
    <scope>IDENTIFICATION</scope>
</reference>
<sequence length="100" mass="11292">MTQVHQSRCGHKDDLHDPEADMRDGELPVVAHVLAAGRVGVADHFRALVPPHALDSCPQDEDPEDEEHGHPYLANDRREKPPVSHCLWFSGLLYQAFRNH</sequence>
<reference evidence="3" key="1">
    <citation type="journal article" date="2014" name="Science">
        <title>Nonhuman genetics. Genomic basis for the convergent evolution of electric organs.</title>
        <authorList>
            <person name="Gallant J.R."/>
            <person name="Traeger L.L."/>
            <person name="Volkening J.D."/>
            <person name="Moffett H."/>
            <person name="Chen P.H."/>
            <person name="Novina C.D."/>
            <person name="Phillips G.N.Jr."/>
            <person name="Anand R."/>
            <person name="Wells G.B."/>
            <person name="Pinch M."/>
            <person name="Guth R."/>
            <person name="Unguez G.A."/>
            <person name="Albert J.S."/>
            <person name="Zakon H.H."/>
            <person name="Samanta M.P."/>
            <person name="Sussman M.R."/>
        </authorList>
    </citation>
    <scope>NUCLEOTIDE SEQUENCE [LARGE SCALE GENOMIC DNA]</scope>
</reference>
<organism evidence="2 3">
    <name type="scientific">Electrophorus electricus</name>
    <name type="common">Electric eel</name>
    <name type="synonym">Gymnotus electricus</name>
    <dbReference type="NCBI Taxonomy" id="8005"/>
    <lineage>
        <taxon>Eukaryota</taxon>
        <taxon>Metazoa</taxon>
        <taxon>Chordata</taxon>
        <taxon>Craniata</taxon>
        <taxon>Vertebrata</taxon>
        <taxon>Euteleostomi</taxon>
        <taxon>Actinopterygii</taxon>
        <taxon>Neopterygii</taxon>
        <taxon>Teleostei</taxon>
        <taxon>Ostariophysi</taxon>
        <taxon>Gymnotiformes</taxon>
        <taxon>Gymnotoidei</taxon>
        <taxon>Gymnotidae</taxon>
        <taxon>Electrophorus</taxon>
    </lineage>
</organism>
<feature type="region of interest" description="Disordered" evidence="1">
    <location>
        <begin position="52"/>
        <end position="78"/>
    </location>
</feature>
<feature type="compositionally biased region" description="Basic and acidic residues" evidence="1">
    <location>
        <begin position="67"/>
        <end position="78"/>
    </location>
</feature>
<feature type="compositionally biased region" description="Basic and acidic residues" evidence="1">
    <location>
        <begin position="10"/>
        <end position="23"/>
    </location>
</feature>
<reference evidence="2" key="4">
    <citation type="submission" date="2025-08" db="UniProtKB">
        <authorList>
            <consortium name="Ensembl"/>
        </authorList>
    </citation>
    <scope>IDENTIFICATION</scope>
</reference>
<feature type="region of interest" description="Disordered" evidence="1">
    <location>
        <begin position="1"/>
        <end position="23"/>
    </location>
</feature>
<dbReference type="AlphaFoldDB" id="A0A4W4EUG8"/>
<evidence type="ECO:0000313" key="2">
    <source>
        <dbReference type="Ensembl" id="ENSEEEP00000014888.1"/>
    </source>
</evidence>
<accession>A0A4W4EUG8</accession>
<protein>
    <submittedName>
        <fullName evidence="2">Uncharacterized protein</fullName>
    </submittedName>
</protein>
<dbReference type="GeneTree" id="ENSGT01150000287066"/>
<dbReference type="OMA" id="VIPNVFC"/>
<dbReference type="STRING" id="8005.ENSEEEP00000014888"/>